<sequence length="98" mass="10104">MDWKEIALRFDHFPDAAELVASGRARRDADVVVYSCAGAGAARDAAAEIIAAGLAYGLLLGEVEEGLAARFGEFAADVSYVGGRVEAAIDPFDAADAG</sequence>
<dbReference type="EMBL" id="CP029352">
    <property type="protein sequence ID" value="AWK85011.1"/>
    <property type="molecule type" value="Genomic_DNA"/>
</dbReference>
<evidence type="ECO:0000313" key="2">
    <source>
        <dbReference type="Proteomes" id="UP000245629"/>
    </source>
</evidence>
<organism evidence="1 2">
    <name type="scientific">Azospirillum thermophilum</name>
    <dbReference type="NCBI Taxonomy" id="2202148"/>
    <lineage>
        <taxon>Bacteria</taxon>
        <taxon>Pseudomonadati</taxon>
        <taxon>Pseudomonadota</taxon>
        <taxon>Alphaproteobacteria</taxon>
        <taxon>Rhodospirillales</taxon>
        <taxon>Azospirillaceae</taxon>
        <taxon>Azospirillum</taxon>
    </lineage>
</organism>
<accession>A0A2S2CKI9</accession>
<dbReference type="AlphaFoldDB" id="A0A2S2CKI9"/>
<proteinExistence type="predicted"/>
<evidence type="ECO:0000313" key="1">
    <source>
        <dbReference type="EMBL" id="AWK85011.1"/>
    </source>
</evidence>
<dbReference type="KEGG" id="azz:DEW08_01390"/>
<gene>
    <name evidence="1" type="ORF">DEW08_01390</name>
</gene>
<name>A0A2S2CKI9_9PROT</name>
<keyword evidence="2" id="KW-1185">Reference proteome</keyword>
<dbReference type="Proteomes" id="UP000245629">
    <property type="component" value="Chromosome 1"/>
</dbReference>
<protein>
    <submittedName>
        <fullName evidence="1">Uncharacterized protein</fullName>
    </submittedName>
</protein>
<reference evidence="2" key="1">
    <citation type="submission" date="2018-05" db="EMBL/GenBank/DDBJ databases">
        <title>Azospirillum thermophila sp. nov., a novel isolated from hot spring.</title>
        <authorList>
            <person name="Zhao Z."/>
        </authorList>
    </citation>
    <scope>NUCLEOTIDE SEQUENCE [LARGE SCALE GENOMIC DNA]</scope>
    <source>
        <strain evidence="2">CFH 70021</strain>
    </source>
</reference>
<dbReference type="RefSeq" id="WP_109323832.1">
    <property type="nucleotide sequence ID" value="NZ_CP029352.1"/>
</dbReference>